<sequence>MKNRYSTYLLALAITAAGCGGDKKANHNDADTVTNKGNQQVKLPAPYETESTTKFAKVLGWPKDKMPTVPEGFEVSLFADSLRNPRNIYVAPNGDILYQKPIRNQKGRKRKLKTW</sequence>
<protein>
    <recommendedName>
        <fullName evidence="3">Glucose/sorbosone dehydrogenase</fullName>
    </recommendedName>
</protein>
<gene>
    <name evidence="1" type="ORF">GCM10023313_39090</name>
</gene>
<name>A0ABP9G6F7_9SPHI</name>
<keyword evidence="2" id="KW-1185">Reference proteome</keyword>
<dbReference type="RefSeq" id="WP_345334126.1">
    <property type="nucleotide sequence ID" value="NZ_BAABJI010000004.1"/>
</dbReference>
<evidence type="ECO:0000313" key="2">
    <source>
        <dbReference type="Proteomes" id="UP001501436"/>
    </source>
</evidence>
<dbReference type="PROSITE" id="PS51257">
    <property type="entry name" value="PROKAR_LIPOPROTEIN"/>
    <property type="match status" value="1"/>
</dbReference>
<organism evidence="1 2">
    <name type="scientific">Mucilaginibacter defluvii</name>
    <dbReference type="NCBI Taxonomy" id="1196019"/>
    <lineage>
        <taxon>Bacteria</taxon>
        <taxon>Pseudomonadati</taxon>
        <taxon>Bacteroidota</taxon>
        <taxon>Sphingobacteriia</taxon>
        <taxon>Sphingobacteriales</taxon>
        <taxon>Sphingobacteriaceae</taxon>
        <taxon>Mucilaginibacter</taxon>
    </lineage>
</organism>
<evidence type="ECO:0000313" key="1">
    <source>
        <dbReference type="EMBL" id="GAA4930411.1"/>
    </source>
</evidence>
<dbReference type="EMBL" id="BAABJI010000004">
    <property type="protein sequence ID" value="GAA4930411.1"/>
    <property type="molecule type" value="Genomic_DNA"/>
</dbReference>
<accession>A0ABP9G6F7</accession>
<evidence type="ECO:0008006" key="3">
    <source>
        <dbReference type="Google" id="ProtNLM"/>
    </source>
</evidence>
<proteinExistence type="predicted"/>
<comment type="caution">
    <text evidence="1">The sequence shown here is derived from an EMBL/GenBank/DDBJ whole genome shotgun (WGS) entry which is preliminary data.</text>
</comment>
<dbReference type="Proteomes" id="UP001501436">
    <property type="component" value="Unassembled WGS sequence"/>
</dbReference>
<reference evidence="2" key="1">
    <citation type="journal article" date="2019" name="Int. J. Syst. Evol. Microbiol.">
        <title>The Global Catalogue of Microorganisms (GCM) 10K type strain sequencing project: providing services to taxonomists for standard genome sequencing and annotation.</title>
        <authorList>
            <consortium name="The Broad Institute Genomics Platform"/>
            <consortium name="The Broad Institute Genome Sequencing Center for Infectious Disease"/>
            <person name="Wu L."/>
            <person name="Ma J."/>
        </authorList>
    </citation>
    <scope>NUCLEOTIDE SEQUENCE [LARGE SCALE GENOMIC DNA]</scope>
    <source>
        <strain evidence="2">JCM 18283</strain>
    </source>
</reference>